<evidence type="ECO:0000256" key="5">
    <source>
        <dbReference type="SAM" id="MobiDB-lite"/>
    </source>
</evidence>
<keyword evidence="3" id="KW-0862">Zinc</keyword>
<reference evidence="7" key="1">
    <citation type="submission" date="2022-03" db="EMBL/GenBank/DDBJ databases">
        <authorList>
            <person name="Sayadi A."/>
        </authorList>
    </citation>
    <scope>NUCLEOTIDE SEQUENCE</scope>
</reference>
<dbReference type="OrthoDB" id="6781030at2759"/>
<dbReference type="InterPro" id="IPR011011">
    <property type="entry name" value="Znf_FYVE_PHD"/>
</dbReference>
<evidence type="ECO:0000313" key="7">
    <source>
        <dbReference type="EMBL" id="CAH2010032.1"/>
    </source>
</evidence>
<dbReference type="InterPro" id="IPR019787">
    <property type="entry name" value="Znf_PHD-finger"/>
</dbReference>
<feature type="region of interest" description="Disordered" evidence="5">
    <location>
        <begin position="104"/>
        <end position="128"/>
    </location>
</feature>
<evidence type="ECO:0000313" key="8">
    <source>
        <dbReference type="Proteomes" id="UP001152888"/>
    </source>
</evidence>
<dbReference type="PROSITE" id="PS50016">
    <property type="entry name" value="ZF_PHD_2"/>
    <property type="match status" value="1"/>
</dbReference>
<dbReference type="AlphaFoldDB" id="A0A9P0ME66"/>
<feature type="domain" description="PHD-type" evidence="6">
    <location>
        <begin position="135"/>
        <end position="181"/>
    </location>
</feature>
<proteinExistence type="predicted"/>
<organism evidence="7 8">
    <name type="scientific">Acanthoscelides obtectus</name>
    <name type="common">Bean weevil</name>
    <name type="synonym">Bruchus obtectus</name>
    <dbReference type="NCBI Taxonomy" id="200917"/>
    <lineage>
        <taxon>Eukaryota</taxon>
        <taxon>Metazoa</taxon>
        <taxon>Ecdysozoa</taxon>
        <taxon>Arthropoda</taxon>
        <taxon>Hexapoda</taxon>
        <taxon>Insecta</taxon>
        <taxon>Pterygota</taxon>
        <taxon>Neoptera</taxon>
        <taxon>Endopterygota</taxon>
        <taxon>Coleoptera</taxon>
        <taxon>Polyphaga</taxon>
        <taxon>Cucujiformia</taxon>
        <taxon>Chrysomeloidea</taxon>
        <taxon>Chrysomelidae</taxon>
        <taxon>Bruchinae</taxon>
        <taxon>Bruchini</taxon>
        <taxon>Acanthoscelides</taxon>
    </lineage>
</organism>
<gene>
    <name evidence="7" type="ORF">ACAOBT_LOCUS31268</name>
</gene>
<dbReference type="EMBL" id="CAKOFQ010007938">
    <property type="protein sequence ID" value="CAH2010032.1"/>
    <property type="molecule type" value="Genomic_DNA"/>
</dbReference>
<dbReference type="CDD" id="cd15489">
    <property type="entry name" value="PHD_SF"/>
    <property type="match status" value="1"/>
</dbReference>
<dbReference type="Proteomes" id="UP001152888">
    <property type="component" value="Unassembled WGS sequence"/>
</dbReference>
<dbReference type="InterPro" id="IPR001965">
    <property type="entry name" value="Znf_PHD"/>
</dbReference>
<evidence type="ECO:0000256" key="4">
    <source>
        <dbReference type="PROSITE-ProRule" id="PRU00146"/>
    </source>
</evidence>
<dbReference type="GO" id="GO:0008270">
    <property type="term" value="F:zinc ion binding"/>
    <property type="evidence" value="ECO:0007669"/>
    <property type="project" value="UniProtKB-KW"/>
</dbReference>
<evidence type="ECO:0000256" key="2">
    <source>
        <dbReference type="ARBA" id="ARBA00022771"/>
    </source>
</evidence>
<evidence type="ECO:0000256" key="1">
    <source>
        <dbReference type="ARBA" id="ARBA00022723"/>
    </source>
</evidence>
<feature type="compositionally biased region" description="Basic and acidic residues" evidence="5">
    <location>
        <begin position="104"/>
        <end position="122"/>
    </location>
</feature>
<dbReference type="Gene3D" id="3.30.40.10">
    <property type="entry name" value="Zinc/RING finger domain, C3HC4 (zinc finger)"/>
    <property type="match status" value="1"/>
</dbReference>
<dbReference type="InterPro" id="IPR013083">
    <property type="entry name" value="Znf_RING/FYVE/PHD"/>
</dbReference>
<sequence>MKFRTSGLKSTASYMGSMLHAYLVLPVTQVDFQDASPKISNPPSLEDHWDSEDEIPLAQLIEKEAQCLNNSFAKELITPDMQPVKTKPRKKALNYRAQEVKRDVFKDPSSKKIKTSESRKSTELPTTSRAAREEDWMCSVCDKAFVADMRSCVLCGIWVHEECVGLTANDTEEFICPQCQP</sequence>
<dbReference type="SMART" id="SM00249">
    <property type="entry name" value="PHD"/>
    <property type="match status" value="1"/>
</dbReference>
<keyword evidence="8" id="KW-1185">Reference proteome</keyword>
<protein>
    <recommendedName>
        <fullName evidence="6">PHD-type domain-containing protein</fullName>
    </recommendedName>
</protein>
<evidence type="ECO:0000256" key="3">
    <source>
        <dbReference type="ARBA" id="ARBA00022833"/>
    </source>
</evidence>
<name>A0A9P0ME66_ACAOB</name>
<accession>A0A9P0ME66</accession>
<evidence type="ECO:0000259" key="6">
    <source>
        <dbReference type="PROSITE" id="PS50016"/>
    </source>
</evidence>
<dbReference type="SUPFAM" id="SSF57903">
    <property type="entry name" value="FYVE/PHD zinc finger"/>
    <property type="match status" value="1"/>
</dbReference>
<keyword evidence="2 4" id="KW-0863">Zinc-finger</keyword>
<comment type="caution">
    <text evidence="7">The sequence shown here is derived from an EMBL/GenBank/DDBJ whole genome shotgun (WGS) entry which is preliminary data.</text>
</comment>
<keyword evidence="1" id="KW-0479">Metal-binding</keyword>